<accession>A0AA38XLW5</accession>
<gene>
    <name evidence="1" type="ORF">H2200_001966</name>
</gene>
<comment type="caution">
    <text evidence="1">The sequence shown here is derived from an EMBL/GenBank/DDBJ whole genome shotgun (WGS) entry which is preliminary data.</text>
</comment>
<dbReference type="AlphaFoldDB" id="A0AA38XLW5"/>
<name>A0AA38XLW5_9EURO</name>
<organism evidence="1 2">
    <name type="scientific">Cladophialophora chaetospira</name>
    <dbReference type="NCBI Taxonomy" id="386627"/>
    <lineage>
        <taxon>Eukaryota</taxon>
        <taxon>Fungi</taxon>
        <taxon>Dikarya</taxon>
        <taxon>Ascomycota</taxon>
        <taxon>Pezizomycotina</taxon>
        <taxon>Eurotiomycetes</taxon>
        <taxon>Chaetothyriomycetidae</taxon>
        <taxon>Chaetothyriales</taxon>
        <taxon>Herpotrichiellaceae</taxon>
        <taxon>Cladophialophora</taxon>
    </lineage>
</organism>
<evidence type="ECO:0000313" key="2">
    <source>
        <dbReference type="Proteomes" id="UP001172673"/>
    </source>
</evidence>
<evidence type="ECO:0000313" key="1">
    <source>
        <dbReference type="EMBL" id="KAJ9615889.1"/>
    </source>
</evidence>
<keyword evidence="2" id="KW-1185">Reference proteome</keyword>
<dbReference type="EMBL" id="JAPDRK010000002">
    <property type="protein sequence ID" value="KAJ9615889.1"/>
    <property type="molecule type" value="Genomic_DNA"/>
</dbReference>
<protein>
    <submittedName>
        <fullName evidence="1">Uncharacterized protein</fullName>
    </submittedName>
</protein>
<sequence length="470" mass="54415">MTKLDDLPAELLLNLPLSRPDTVSMIKACRRFSDVLKPRLYRYLVLNCYYQQAPDFFGGECITRRDALSWLRSSLLNQRDNLPGVQRFAIVSAPNGDLAKNLNPIAHLIAPSLRHLDVDINDNHFCGLLDHHPWPRLEVIAASIDEYSYKLHERLVRLVCQSSIVRSLRFERYSYYPRQAYNPYYPLWRAYRADSGRELNLNGLKPKVKLLLELIKCYQPLEALVLIRGTRRWSYGVMRSADDRGSEFKMQHFHNILELARESLRKLAIVRKFPYVCDLDGTLLPSLRTFNQLRNLRIEVILLLGGLSQPVLQSAILTDTVYEARHVADFASLLPESLERLDLHVDPWQLQEHQCLASSILRTLLEEKERLQRLSLVTIEETCCTEHIPKNRGESTVTPWMIRSMQDACAAKGMSLTYIKRGWPFGFDAARIKAPFHTKIYEPGAEPRELQYSVEQHHIFLGHQEHEMTG</sequence>
<proteinExistence type="predicted"/>
<reference evidence="1" key="1">
    <citation type="submission" date="2022-10" db="EMBL/GenBank/DDBJ databases">
        <title>Culturing micro-colonial fungi from biological soil crusts in the Mojave desert and describing Neophaeococcomyces mojavensis, and introducing the new genera and species Taxawa tesnikishii.</title>
        <authorList>
            <person name="Kurbessoian T."/>
            <person name="Stajich J.E."/>
        </authorList>
    </citation>
    <scope>NUCLEOTIDE SEQUENCE</scope>
    <source>
        <strain evidence="1">TK_41</strain>
    </source>
</reference>
<dbReference type="Proteomes" id="UP001172673">
    <property type="component" value="Unassembled WGS sequence"/>
</dbReference>